<dbReference type="InterPro" id="IPR036390">
    <property type="entry name" value="WH_DNA-bd_sf"/>
</dbReference>
<dbReference type="Gene3D" id="1.10.10.10">
    <property type="entry name" value="Winged helix-like DNA-binding domain superfamily/Winged helix DNA-binding domain"/>
    <property type="match status" value="1"/>
</dbReference>
<comment type="similarity">
    <text evidence="1 3">Belongs to the ETS family.</text>
</comment>
<keyword evidence="3" id="KW-0539">Nucleus</keyword>
<evidence type="ECO:0000256" key="2">
    <source>
        <dbReference type="ARBA" id="ARBA00023125"/>
    </source>
</evidence>
<feature type="region of interest" description="Disordered" evidence="4">
    <location>
        <begin position="183"/>
        <end position="216"/>
    </location>
</feature>
<evidence type="ECO:0000313" key="6">
    <source>
        <dbReference type="EnsemblMetazoa" id="CLYHEMP004487.1"/>
    </source>
</evidence>
<dbReference type="InterPro" id="IPR036388">
    <property type="entry name" value="WH-like_DNA-bd_sf"/>
</dbReference>
<sequence>MAPLKIRMVTYSNLMGMEMLANDLQKPKPSLSVKTEKNMNEADEKLATLNYVSDLKTKTKSKMLKEYEQKMGKPGNKRPLSRIPLWYFLHEILDVERCNDMIGWECEPELIFTIKKPKELACLWGQIKSRENMTYAKLARGIRYYYGKGVIEKFNGKRFCYQFIVSKKTKAVLSKRKNIPQEIISTKSPHDRKRKSPLPDTYKNDSKKSWENRSQDGFTNTSVKDWTSDDDDIISDSDLSSLDQCISDIFTDPKFATFFPDVSLENKVFPTSVSTTKLDSDMFIMTRQPSELGIFPTLDDMSQFISTSGPTETLTDCLQQKEDLVDLSNLQDSQLFDIYDQDNSFDGYQPKQYRDHQEVQWDRKKSKSESEAFFQDFFNQNTSSLQRSSATVRSLPDFSIIDNNVSTLKPEDQYGFFTNMLLDQEDTHTQSRSSSLNDYFNF</sequence>
<name>A0A7M5UU04_9CNID</name>
<evidence type="ECO:0000313" key="7">
    <source>
        <dbReference type="Proteomes" id="UP000594262"/>
    </source>
</evidence>
<dbReference type="SMART" id="SM00413">
    <property type="entry name" value="ETS"/>
    <property type="match status" value="1"/>
</dbReference>
<dbReference type="EnsemblMetazoa" id="CLYHEMT004487.1">
    <property type="protein sequence ID" value="CLYHEMP004487.1"/>
    <property type="gene ID" value="CLYHEMG004487"/>
</dbReference>
<dbReference type="GO" id="GO:0043565">
    <property type="term" value="F:sequence-specific DNA binding"/>
    <property type="evidence" value="ECO:0007669"/>
    <property type="project" value="InterPro"/>
</dbReference>
<dbReference type="AlphaFoldDB" id="A0A7M5UU04"/>
<keyword evidence="2 3" id="KW-0238">DNA-binding</keyword>
<protein>
    <recommendedName>
        <fullName evidence="5">ETS domain-containing protein</fullName>
    </recommendedName>
</protein>
<dbReference type="GeneID" id="136805884"/>
<keyword evidence="7" id="KW-1185">Reference proteome</keyword>
<dbReference type="PROSITE" id="PS50061">
    <property type="entry name" value="ETS_DOMAIN_3"/>
    <property type="match status" value="1"/>
</dbReference>
<dbReference type="OrthoDB" id="5975550at2759"/>
<feature type="compositionally biased region" description="Basic and acidic residues" evidence="4">
    <location>
        <begin position="202"/>
        <end position="214"/>
    </location>
</feature>
<evidence type="ECO:0000256" key="1">
    <source>
        <dbReference type="ARBA" id="ARBA00005562"/>
    </source>
</evidence>
<reference evidence="6" key="1">
    <citation type="submission" date="2021-01" db="UniProtKB">
        <authorList>
            <consortium name="EnsemblMetazoa"/>
        </authorList>
    </citation>
    <scope>IDENTIFICATION</scope>
</reference>
<comment type="subcellular location">
    <subcellularLocation>
        <location evidence="3">Nucleus</location>
    </subcellularLocation>
</comment>
<feature type="domain" description="ETS" evidence="5">
    <location>
        <begin position="83"/>
        <end position="164"/>
    </location>
</feature>
<organism evidence="6 7">
    <name type="scientific">Clytia hemisphaerica</name>
    <dbReference type="NCBI Taxonomy" id="252671"/>
    <lineage>
        <taxon>Eukaryota</taxon>
        <taxon>Metazoa</taxon>
        <taxon>Cnidaria</taxon>
        <taxon>Hydrozoa</taxon>
        <taxon>Hydroidolina</taxon>
        <taxon>Leptothecata</taxon>
        <taxon>Obeliida</taxon>
        <taxon>Clytiidae</taxon>
        <taxon>Clytia</taxon>
    </lineage>
</organism>
<proteinExistence type="inferred from homology"/>
<dbReference type="PANTHER" id="PTHR11849:SF302">
    <property type="entry name" value="ETS DOMAIN-CONTAINING PROTEIN-RELATED"/>
    <property type="match status" value="1"/>
</dbReference>
<evidence type="ECO:0000259" key="5">
    <source>
        <dbReference type="PROSITE" id="PS50061"/>
    </source>
</evidence>
<dbReference type="RefSeq" id="XP_066918557.1">
    <property type="nucleotide sequence ID" value="XM_067062456.1"/>
</dbReference>
<dbReference type="InterPro" id="IPR000418">
    <property type="entry name" value="Ets_dom"/>
</dbReference>
<dbReference type="SUPFAM" id="SSF46785">
    <property type="entry name" value="Winged helix' DNA-binding domain"/>
    <property type="match status" value="1"/>
</dbReference>
<dbReference type="Proteomes" id="UP000594262">
    <property type="component" value="Unplaced"/>
</dbReference>
<dbReference type="InterPro" id="IPR046328">
    <property type="entry name" value="ETS_fam"/>
</dbReference>
<evidence type="ECO:0000256" key="3">
    <source>
        <dbReference type="RuleBase" id="RU004019"/>
    </source>
</evidence>
<accession>A0A7M5UU04</accession>
<dbReference type="Pfam" id="PF00178">
    <property type="entry name" value="Ets"/>
    <property type="match status" value="1"/>
</dbReference>
<dbReference type="PRINTS" id="PR00454">
    <property type="entry name" value="ETSDOMAIN"/>
</dbReference>
<dbReference type="GO" id="GO:0030154">
    <property type="term" value="P:cell differentiation"/>
    <property type="evidence" value="ECO:0007669"/>
    <property type="project" value="TreeGrafter"/>
</dbReference>
<dbReference type="GO" id="GO:0005634">
    <property type="term" value="C:nucleus"/>
    <property type="evidence" value="ECO:0007669"/>
    <property type="project" value="UniProtKB-SubCell"/>
</dbReference>
<evidence type="ECO:0000256" key="4">
    <source>
        <dbReference type="SAM" id="MobiDB-lite"/>
    </source>
</evidence>
<dbReference type="GO" id="GO:0000981">
    <property type="term" value="F:DNA-binding transcription factor activity, RNA polymerase II-specific"/>
    <property type="evidence" value="ECO:0007669"/>
    <property type="project" value="TreeGrafter"/>
</dbReference>
<dbReference type="PANTHER" id="PTHR11849">
    <property type="entry name" value="ETS"/>
    <property type="match status" value="1"/>
</dbReference>